<proteinExistence type="predicted"/>
<reference evidence="2" key="1">
    <citation type="submission" date="2014-11" db="EMBL/GenBank/DDBJ databases">
        <authorList>
            <person name="Amaro Gonzalez C."/>
        </authorList>
    </citation>
    <scope>NUCLEOTIDE SEQUENCE</scope>
</reference>
<name>A0A0E9X8L1_ANGAN</name>
<feature type="chain" id="PRO_5002435344" description="Secreted protein" evidence="1">
    <location>
        <begin position="26"/>
        <end position="89"/>
    </location>
</feature>
<feature type="signal peptide" evidence="1">
    <location>
        <begin position="1"/>
        <end position="25"/>
    </location>
</feature>
<protein>
    <recommendedName>
        <fullName evidence="3">Secreted protein</fullName>
    </recommendedName>
</protein>
<evidence type="ECO:0008006" key="3">
    <source>
        <dbReference type="Google" id="ProtNLM"/>
    </source>
</evidence>
<sequence>MIYSRYNSFFFPIFVIFVCLSVCVSIGATEKTVLTCSRRGHAPATGSVYGNGPVFSCFYSTLAFRVVPRESRSLNVSYLVSTNWDVFIT</sequence>
<dbReference type="EMBL" id="GBXM01010377">
    <property type="protein sequence ID" value="JAH98200.1"/>
    <property type="molecule type" value="Transcribed_RNA"/>
</dbReference>
<evidence type="ECO:0000313" key="2">
    <source>
        <dbReference type="EMBL" id="JAH98200.1"/>
    </source>
</evidence>
<keyword evidence="1" id="KW-0732">Signal</keyword>
<reference evidence="2" key="2">
    <citation type="journal article" date="2015" name="Fish Shellfish Immunol.">
        <title>Early steps in the European eel (Anguilla anguilla)-Vibrio vulnificus interaction in the gills: Role of the RtxA13 toxin.</title>
        <authorList>
            <person name="Callol A."/>
            <person name="Pajuelo D."/>
            <person name="Ebbesson L."/>
            <person name="Teles M."/>
            <person name="MacKenzie S."/>
            <person name="Amaro C."/>
        </authorList>
    </citation>
    <scope>NUCLEOTIDE SEQUENCE</scope>
</reference>
<organism evidence="2">
    <name type="scientific">Anguilla anguilla</name>
    <name type="common">European freshwater eel</name>
    <name type="synonym">Muraena anguilla</name>
    <dbReference type="NCBI Taxonomy" id="7936"/>
    <lineage>
        <taxon>Eukaryota</taxon>
        <taxon>Metazoa</taxon>
        <taxon>Chordata</taxon>
        <taxon>Craniata</taxon>
        <taxon>Vertebrata</taxon>
        <taxon>Euteleostomi</taxon>
        <taxon>Actinopterygii</taxon>
        <taxon>Neopterygii</taxon>
        <taxon>Teleostei</taxon>
        <taxon>Anguilliformes</taxon>
        <taxon>Anguillidae</taxon>
        <taxon>Anguilla</taxon>
    </lineage>
</organism>
<evidence type="ECO:0000256" key="1">
    <source>
        <dbReference type="SAM" id="SignalP"/>
    </source>
</evidence>
<dbReference type="AlphaFoldDB" id="A0A0E9X8L1"/>
<accession>A0A0E9X8L1</accession>